<sequence length="279" mass="31598">MARFFSRLSRRSTSRVSSEALTDNSSSRQPDTRADMVFSVPELSADNSVGNTTLYDTDQTAEKDEWLGGLHIGEALALLLLRRVSNSESIASLMESLRQEHEAFQYDHLYHQLRLKGVRLYRLSEQRFFQGDINFKKECLGWIGAIRRRGTLQEQHVLEGAIHDTFRMYCMVPISQSNNASAVHTVAAVQAEPSDEDSDSTDTGVEMWKYTTTLQDKFLGKSLAPLYRVLEIQKHPDPPLWESTITYRGTTLSAMAGNRKLAKHRSSKKLCDHLEITVA</sequence>
<dbReference type="AlphaFoldDB" id="A0A0D1YI22"/>
<dbReference type="SUPFAM" id="SSF54768">
    <property type="entry name" value="dsRNA-binding domain-like"/>
    <property type="match status" value="1"/>
</dbReference>
<dbReference type="Proteomes" id="UP000053328">
    <property type="component" value="Unassembled WGS sequence"/>
</dbReference>
<keyword evidence="2" id="KW-1185">Reference proteome</keyword>
<organism evidence="1 2">
    <name type="scientific">Exophiala spinifera</name>
    <dbReference type="NCBI Taxonomy" id="91928"/>
    <lineage>
        <taxon>Eukaryota</taxon>
        <taxon>Fungi</taxon>
        <taxon>Dikarya</taxon>
        <taxon>Ascomycota</taxon>
        <taxon>Pezizomycotina</taxon>
        <taxon>Eurotiomycetes</taxon>
        <taxon>Chaetothyriomycetidae</taxon>
        <taxon>Chaetothyriales</taxon>
        <taxon>Herpotrichiellaceae</taxon>
        <taxon>Exophiala</taxon>
    </lineage>
</organism>
<evidence type="ECO:0008006" key="3">
    <source>
        <dbReference type="Google" id="ProtNLM"/>
    </source>
</evidence>
<dbReference type="RefSeq" id="XP_016234777.1">
    <property type="nucleotide sequence ID" value="XM_016381675.1"/>
</dbReference>
<proteinExistence type="predicted"/>
<protein>
    <recommendedName>
        <fullName evidence="3">DRBM domain-containing protein</fullName>
    </recommendedName>
</protein>
<dbReference type="GeneID" id="27334428"/>
<dbReference type="OrthoDB" id="3767426at2759"/>
<dbReference type="VEuPathDB" id="FungiDB:PV08_07345"/>
<reference evidence="1 2" key="1">
    <citation type="submission" date="2015-01" db="EMBL/GenBank/DDBJ databases">
        <title>The Genome Sequence of Exophiala spinifera CBS89968.</title>
        <authorList>
            <consortium name="The Broad Institute Genomics Platform"/>
            <person name="Cuomo C."/>
            <person name="de Hoog S."/>
            <person name="Gorbushina A."/>
            <person name="Stielow B."/>
            <person name="Teixiera M."/>
            <person name="Abouelleil A."/>
            <person name="Chapman S.B."/>
            <person name="Priest M."/>
            <person name="Young S.K."/>
            <person name="Wortman J."/>
            <person name="Nusbaum C."/>
            <person name="Birren B."/>
        </authorList>
    </citation>
    <scope>NUCLEOTIDE SEQUENCE [LARGE SCALE GENOMIC DNA]</scope>
    <source>
        <strain evidence="1 2">CBS 89968</strain>
    </source>
</reference>
<evidence type="ECO:0000313" key="2">
    <source>
        <dbReference type="Proteomes" id="UP000053328"/>
    </source>
</evidence>
<dbReference type="HOGENOM" id="CLU_984030_0_0_1"/>
<evidence type="ECO:0000313" key="1">
    <source>
        <dbReference type="EMBL" id="KIW14561.1"/>
    </source>
</evidence>
<accession>A0A0D1YI22</accession>
<gene>
    <name evidence="1" type="ORF">PV08_07345</name>
</gene>
<dbReference type="EMBL" id="KN847496">
    <property type="protein sequence ID" value="KIW14561.1"/>
    <property type="molecule type" value="Genomic_DNA"/>
</dbReference>
<name>A0A0D1YI22_9EURO</name>